<evidence type="ECO:0000313" key="3">
    <source>
        <dbReference type="Proteomes" id="UP001651050"/>
    </source>
</evidence>
<dbReference type="EMBL" id="JALQCY010000001">
    <property type="protein sequence ID" value="MCK9792769.1"/>
    <property type="molecule type" value="Genomic_DNA"/>
</dbReference>
<dbReference type="RefSeq" id="WP_416342620.1">
    <property type="nucleotide sequence ID" value="NZ_JALQCY010000001.1"/>
</dbReference>
<accession>A0ABT0IZU8</accession>
<reference evidence="2 3" key="1">
    <citation type="submission" date="2022-02" db="EMBL/GenBank/DDBJ databases">
        <title>The car tank lid bacteriome: a reservoir of bacteria with potential in bioremediation of fuel.</title>
        <authorList>
            <person name="Vidal-Verdu A."/>
            <person name="Gomez-Martinez D."/>
            <person name="Latorre-Perez A."/>
            <person name="Pereto J."/>
            <person name="Porcar M."/>
        </authorList>
    </citation>
    <scope>NUCLEOTIDE SEQUENCE [LARGE SCALE GENOMIC DNA]</scope>
    <source>
        <strain evidence="2 3">4D.3</strain>
    </source>
</reference>
<organism evidence="2 3">
    <name type="scientific">Isoptericola peretonis</name>
    <dbReference type="NCBI Taxonomy" id="2918523"/>
    <lineage>
        <taxon>Bacteria</taxon>
        <taxon>Bacillati</taxon>
        <taxon>Actinomycetota</taxon>
        <taxon>Actinomycetes</taxon>
        <taxon>Micrococcales</taxon>
        <taxon>Promicromonosporaceae</taxon>
        <taxon>Isoptericola</taxon>
    </lineage>
</organism>
<comment type="caution">
    <text evidence="2">The sequence shown here is derived from an EMBL/GenBank/DDBJ whole genome shotgun (WGS) entry which is preliminary data.</text>
</comment>
<dbReference type="Proteomes" id="UP001651050">
    <property type="component" value="Unassembled WGS sequence"/>
</dbReference>
<feature type="transmembrane region" description="Helical" evidence="1">
    <location>
        <begin position="32"/>
        <end position="52"/>
    </location>
</feature>
<protein>
    <submittedName>
        <fullName evidence="2">Uncharacterized protein</fullName>
    </submittedName>
</protein>
<keyword evidence="1" id="KW-1133">Transmembrane helix</keyword>
<keyword evidence="3" id="KW-1185">Reference proteome</keyword>
<evidence type="ECO:0000313" key="2">
    <source>
        <dbReference type="EMBL" id="MCK9792769.1"/>
    </source>
</evidence>
<name>A0ABT0IZU8_9MICO</name>
<sequence length="65" mass="6945">MRVLGVGLVFVAVVVAATYLVETFAPGISSLGRFAVMAPIFIGGGLAVRAAAERRRRERARDRIS</sequence>
<proteinExistence type="predicted"/>
<keyword evidence="1" id="KW-0472">Membrane</keyword>
<gene>
    <name evidence="2" type="ORF">M1843_03285</name>
</gene>
<keyword evidence="1" id="KW-0812">Transmembrane</keyword>
<evidence type="ECO:0000256" key="1">
    <source>
        <dbReference type="SAM" id="Phobius"/>
    </source>
</evidence>